<evidence type="ECO:0000313" key="2">
    <source>
        <dbReference type="Proteomes" id="UP001470230"/>
    </source>
</evidence>
<dbReference type="EMBL" id="JAPFFF010000003">
    <property type="protein sequence ID" value="KAK8893837.1"/>
    <property type="molecule type" value="Genomic_DNA"/>
</dbReference>
<proteinExistence type="predicted"/>
<protein>
    <submittedName>
        <fullName evidence="1">Uncharacterized protein</fullName>
    </submittedName>
</protein>
<sequence>MDALMEELMWAAKNKILTAQQFEILEKRSLRWTYKSIVSHFNLSGDHAIITCLTRTVQGKFWYPGFIGRNDDYLCDIDK</sequence>
<evidence type="ECO:0000313" key="1">
    <source>
        <dbReference type="EMBL" id="KAK8893837.1"/>
    </source>
</evidence>
<gene>
    <name evidence="1" type="ORF">M9Y10_022266</name>
</gene>
<dbReference type="Proteomes" id="UP001470230">
    <property type="component" value="Unassembled WGS sequence"/>
</dbReference>
<comment type="caution">
    <text evidence="1">The sequence shown here is derived from an EMBL/GenBank/DDBJ whole genome shotgun (WGS) entry which is preliminary data.</text>
</comment>
<organism evidence="1 2">
    <name type="scientific">Tritrichomonas musculus</name>
    <dbReference type="NCBI Taxonomy" id="1915356"/>
    <lineage>
        <taxon>Eukaryota</taxon>
        <taxon>Metamonada</taxon>
        <taxon>Parabasalia</taxon>
        <taxon>Tritrichomonadida</taxon>
        <taxon>Tritrichomonadidae</taxon>
        <taxon>Tritrichomonas</taxon>
    </lineage>
</organism>
<name>A0ABR2KTS5_9EUKA</name>
<accession>A0ABR2KTS5</accession>
<keyword evidence="2" id="KW-1185">Reference proteome</keyword>
<reference evidence="1 2" key="1">
    <citation type="submission" date="2024-04" db="EMBL/GenBank/DDBJ databases">
        <title>Tritrichomonas musculus Genome.</title>
        <authorList>
            <person name="Alves-Ferreira E."/>
            <person name="Grigg M."/>
            <person name="Lorenzi H."/>
            <person name="Galac M."/>
        </authorList>
    </citation>
    <scope>NUCLEOTIDE SEQUENCE [LARGE SCALE GENOMIC DNA]</scope>
    <source>
        <strain evidence="1 2">EAF2021</strain>
    </source>
</reference>